<keyword evidence="3" id="KW-1185">Reference proteome</keyword>
<dbReference type="PANTHER" id="PTHR47109:SF1">
    <property type="entry name" value="NUCLEOREDOXIN-LIKE PROTEIN 1"/>
    <property type="match status" value="1"/>
</dbReference>
<dbReference type="InterPro" id="IPR012336">
    <property type="entry name" value="Thioredoxin-like_fold"/>
</dbReference>
<dbReference type="PANTHER" id="PTHR47109">
    <property type="entry name" value="NUCLEOREDOXIN-LIKE PROTEIN 1"/>
    <property type="match status" value="1"/>
</dbReference>
<sequence>MVDLFMDKILVKNNKDRDELDTEREIVLRLQNRILMLFFGSGDCERCQDFAPTLKDFYKQLTDEFYVERAAQLVLIYVSLDDSEDQQDKFLKELPKRCLFLNYEDPYRKELGLMFEVEEVPTVVVVRPDCSVLLANAVTEITELGPDCYRNWQEASEIIDRNFELHEEFDENKSRSLTDPLRRMKYKVKDEKKKKKKKNKKKKGFLGGGGGDEEEEDEGEVAEDEEDNKAEKSH</sequence>
<dbReference type="GO" id="GO:0045494">
    <property type="term" value="P:photoreceptor cell maintenance"/>
    <property type="evidence" value="ECO:0007669"/>
    <property type="project" value="InterPro"/>
</dbReference>
<gene>
    <name evidence="4" type="primary">nxnl1</name>
</gene>
<dbReference type="Pfam" id="PF13905">
    <property type="entry name" value="Thioredoxin_8"/>
    <property type="match status" value="1"/>
</dbReference>
<accession>A0A6P8F1D1</accession>
<dbReference type="GO" id="GO:0005739">
    <property type="term" value="C:mitochondrion"/>
    <property type="evidence" value="ECO:0007669"/>
    <property type="project" value="TreeGrafter"/>
</dbReference>
<protein>
    <submittedName>
        <fullName evidence="4">Nucleoredoxin-like protein 1</fullName>
    </submittedName>
</protein>
<feature type="compositionally biased region" description="Basic residues" evidence="1">
    <location>
        <begin position="192"/>
        <end position="204"/>
    </location>
</feature>
<evidence type="ECO:0000313" key="3">
    <source>
        <dbReference type="Proteomes" id="UP000515152"/>
    </source>
</evidence>
<dbReference type="RefSeq" id="XP_031418554.1">
    <property type="nucleotide sequence ID" value="XM_031562694.1"/>
</dbReference>
<feature type="region of interest" description="Disordered" evidence="1">
    <location>
        <begin position="174"/>
        <end position="234"/>
    </location>
</feature>
<dbReference type="InterPro" id="IPR029520">
    <property type="entry name" value="RdCVF"/>
</dbReference>
<feature type="compositionally biased region" description="Basic and acidic residues" evidence="1">
    <location>
        <begin position="174"/>
        <end position="191"/>
    </location>
</feature>
<feature type="compositionally biased region" description="Acidic residues" evidence="1">
    <location>
        <begin position="211"/>
        <end position="228"/>
    </location>
</feature>
<dbReference type="InterPro" id="IPR036249">
    <property type="entry name" value="Thioredoxin-like_sf"/>
</dbReference>
<dbReference type="SUPFAM" id="SSF52833">
    <property type="entry name" value="Thioredoxin-like"/>
    <property type="match status" value="1"/>
</dbReference>
<dbReference type="Gene3D" id="3.40.30.10">
    <property type="entry name" value="Glutaredoxin"/>
    <property type="match status" value="1"/>
</dbReference>
<reference evidence="4" key="1">
    <citation type="submission" date="2025-08" db="UniProtKB">
        <authorList>
            <consortium name="RefSeq"/>
        </authorList>
    </citation>
    <scope>IDENTIFICATION</scope>
</reference>
<dbReference type="GeneID" id="105892214"/>
<evidence type="ECO:0000313" key="4">
    <source>
        <dbReference type="RefSeq" id="XP_031418554.1"/>
    </source>
</evidence>
<dbReference type="OrthoDB" id="189920at2759"/>
<name>A0A6P8F1D1_CLUHA</name>
<proteinExistence type="predicted"/>
<evidence type="ECO:0000259" key="2">
    <source>
        <dbReference type="Pfam" id="PF13905"/>
    </source>
</evidence>
<feature type="domain" description="Thioredoxin-like fold" evidence="2">
    <location>
        <begin position="32"/>
        <end position="132"/>
    </location>
</feature>
<dbReference type="AlphaFoldDB" id="A0A6P8F1D1"/>
<evidence type="ECO:0000256" key="1">
    <source>
        <dbReference type="SAM" id="MobiDB-lite"/>
    </source>
</evidence>
<organism evidence="3 4">
    <name type="scientific">Clupea harengus</name>
    <name type="common">Atlantic herring</name>
    <dbReference type="NCBI Taxonomy" id="7950"/>
    <lineage>
        <taxon>Eukaryota</taxon>
        <taxon>Metazoa</taxon>
        <taxon>Chordata</taxon>
        <taxon>Craniata</taxon>
        <taxon>Vertebrata</taxon>
        <taxon>Euteleostomi</taxon>
        <taxon>Actinopterygii</taxon>
        <taxon>Neopterygii</taxon>
        <taxon>Teleostei</taxon>
        <taxon>Clupei</taxon>
        <taxon>Clupeiformes</taxon>
        <taxon>Clupeoidei</taxon>
        <taxon>Clupeidae</taxon>
        <taxon>Clupea</taxon>
    </lineage>
</organism>
<dbReference type="Proteomes" id="UP000515152">
    <property type="component" value="Chromosome 24"/>
</dbReference>
<dbReference type="CTD" id="115861"/>
<dbReference type="KEGG" id="char:105892214"/>